<evidence type="ECO:0000256" key="2">
    <source>
        <dbReference type="SAM" id="Phobius"/>
    </source>
</evidence>
<keyword evidence="5" id="KW-0407">Ion channel</keyword>
<dbReference type="GO" id="GO:0008324">
    <property type="term" value="F:monoatomic cation transmembrane transporter activity"/>
    <property type="evidence" value="ECO:0007669"/>
    <property type="project" value="InterPro"/>
</dbReference>
<dbReference type="InterPro" id="IPR003148">
    <property type="entry name" value="RCK_N"/>
</dbReference>
<dbReference type="InterPro" id="IPR050721">
    <property type="entry name" value="Trk_Ktr_HKT_K-transport"/>
</dbReference>
<dbReference type="AlphaFoldDB" id="A0A518DGK5"/>
<dbReference type="Gene3D" id="3.30.70.1450">
    <property type="entry name" value="Regulator of K+ conductance, C-terminal domain"/>
    <property type="match status" value="1"/>
</dbReference>
<dbReference type="Gene3D" id="1.10.287.70">
    <property type="match status" value="1"/>
</dbReference>
<dbReference type="InterPro" id="IPR013099">
    <property type="entry name" value="K_chnl_dom"/>
</dbReference>
<feature type="domain" description="RCK C-terminal" evidence="4">
    <location>
        <begin position="246"/>
        <end position="332"/>
    </location>
</feature>
<gene>
    <name evidence="5" type="primary">kch</name>
    <name evidence="5" type="ORF">Pla175_40200</name>
</gene>
<keyword evidence="2" id="KW-0472">Membrane</keyword>
<feature type="transmembrane region" description="Helical" evidence="2">
    <location>
        <begin position="61"/>
        <end position="82"/>
    </location>
</feature>
<keyword evidence="6" id="KW-1185">Reference proteome</keyword>
<organism evidence="5 6">
    <name type="scientific">Pirellulimonas nuda</name>
    <dbReference type="NCBI Taxonomy" id="2528009"/>
    <lineage>
        <taxon>Bacteria</taxon>
        <taxon>Pseudomonadati</taxon>
        <taxon>Planctomycetota</taxon>
        <taxon>Planctomycetia</taxon>
        <taxon>Pirellulales</taxon>
        <taxon>Lacipirellulaceae</taxon>
        <taxon>Pirellulimonas</taxon>
    </lineage>
</organism>
<dbReference type="SUPFAM" id="SSF81324">
    <property type="entry name" value="Voltage-gated potassium channels"/>
    <property type="match status" value="1"/>
</dbReference>
<comment type="subcellular location">
    <subcellularLocation>
        <location evidence="1">Cell membrane</location>
        <topology evidence="1">Multi-pass membrane protein</topology>
    </subcellularLocation>
</comment>
<dbReference type="Gene3D" id="3.40.50.720">
    <property type="entry name" value="NAD(P)-binding Rossmann-like Domain"/>
    <property type="match status" value="1"/>
</dbReference>
<accession>A0A518DGK5</accession>
<dbReference type="Pfam" id="PF02080">
    <property type="entry name" value="TrkA_C"/>
    <property type="match status" value="1"/>
</dbReference>
<keyword evidence="5" id="KW-0813">Transport</keyword>
<dbReference type="PROSITE" id="PS51201">
    <property type="entry name" value="RCK_N"/>
    <property type="match status" value="1"/>
</dbReference>
<evidence type="ECO:0000313" key="6">
    <source>
        <dbReference type="Proteomes" id="UP000317429"/>
    </source>
</evidence>
<dbReference type="PANTHER" id="PTHR43833">
    <property type="entry name" value="POTASSIUM CHANNEL PROTEIN 2-RELATED-RELATED"/>
    <property type="match status" value="1"/>
</dbReference>
<feature type="domain" description="RCK N-terminal" evidence="3">
    <location>
        <begin position="107"/>
        <end position="224"/>
    </location>
</feature>
<evidence type="ECO:0000313" key="5">
    <source>
        <dbReference type="EMBL" id="QDU90611.1"/>
    </source>
</evidence>
<dbReference type="PANTHER" id="PTHR43833:SF9">
    <property type="entry name" value="POTASSIUM CHANNEL PROTEIN YUGO-RELATED"/>
    <property type="match status" value="1"/>
</dbReference>
<dbReference type="KEGG" id="pnd:Pla175_40200"/>
<dbReference type="Pfam" id="PF07885">
    <property type="entry name" value="Ion_trans_2"/>
    <property type="match status" value="1"/>
</dbReference>
<keyword evidence="2" id="KW-1133">Transmembrane helix</keyword>
<dbReference type="InterPro" id="IPR036291">
    <property type="entry name" value="NAD(P)-bd_dom_sf"/>
</dbReference>
<dbReference type="SUPFAM" id="SSF116726">
    <property type="entry name" value="TrkA C-terminal domain-like"/>
    <property type="match status" value="1"/>
</dbReference>
<evidence type="ECO:0000256" key="1">
    <source>
        <dbReference type="ARBA" id="ARBA00004651"/>
    </source>
</evidence>
<evidence type="ECO:0000259" key="3">
    <source>
        <dbReference type="PROSITE" id="PS51201"/>
    </source>
</evidence>
<name>A0A518DGK5_9BACT</name>
<dbReference type="GO" id="GO:0006813">
    <property type="term" value="P:potassium ion transport"/>
    <property type="evidence" value="ECO:0007669"/>
    <property type="project" value="InterPro"/>
</dbReference>
<dbReference type="Proteomes" id="UP000317429">
    <property type="component" value="Chromosome"/>
</dbReference>
<protein>
    <submittedName>
        <fullName evidence="5">Voltage-gated potassium channel Kch</fullName>
    </submittedName>
</protein>
<reference evidence="5 6" key="1">
    <citation type="submission" date="2019-02" db="EMBL/GenBank/DDBJ databases">
        <title>Deep-cultivation of Planctomycetes and their phenomic and genomic characterization uncovers novel biology.</title>
        <authorList>
            <person name="Wiegand S."/>
            <person name="Jogler M."/>
            <person name="Boedeker C."/>
            <person name="Pinto D."/>
            <person name="Vollmers J."/>
            <person name="Rivas-Marin E."/>
            <person name="Kohn T."/>
            <person name="Peeters S.H."/>
            <person name="Heuer A."/>
            <person name="Rast P."/>
            <person name="Oberbeckmann S."/>
            <person name="Bunk B."/>
            <person name="Jeske O."/>
            <person name="Meyerdierks A."/>
            <person name="Storesund J.E."/>
            <person name="Kallscheuer N."/>
            <person name="Luecker S."/>
            <person name="Lage O.M."/>
            <person name="Pohl T."/>
            <person name="Merkel B.J."/>
            <person name="Hornburger P."/>
            <person name="Mueller R.-W."/>
            <person name="Bruemmer F."/>
            <person name="Labrenz M."/>
            <person name="Spormann A.M."/>
            <person name="Op den Camp H."/>
            <person name="Overmann J."/>
            <person name="Amann R."/>
            <person name="Jetten M.S.M."/>
            <person name="Mascher T."/>
            <person name="Medema M.H."/>
            <person name="Devos D.P."/>
            <person name="Kaster A.-K."/>
            <person name="Ovreas L."/>
            <person name="Rohde M."/>
            <person name="Galperin M.Y."/>
            <person name="Jogler C."/>
        </authorList>
    </citation>
    <scope>NUCLEOTIDE SEQUENCE [LARGE SCALE GENOMIC DNA]</scope>
    <source>
        <strain evidence="5 6">Pla175</strain>
    </source>
</reference>
<dbReference type="GO" id="GO:0005886">
    <property type="term" value="C:plasma membrane"/>
    <property type="evidence" value="ECO:0007669"/>
    <property type="project" value="UniProtKB-SubCell"/>
</dbReference>
<dbReference type="RefSeq" id="WP_145289462.1">
    <property type="nucleotide sequence ID" value="NZ_CP036291.1"/>
</dbReference>
<keyword evidence="5" id="KW-0406">Ion transport</keyword>
<dbReference type="InterPro" id="IPR036721">
    <property type="entry name" value="RCK_C_sf"/>
</dbReference>
<dbReference type="Pfam" id="PF02254">
    <property type="entry name" value="TrkA_N"/>
    <property type="match status" value="1"/>
</dbReference>
<dbReference type="OrthoDB" id="9785285at2"/>
<sequence>MPLLHRIRRCLLLMAGLFVLAIVARRQITGDGWLEAVYFFVITVTTVGYGERSVVGPVEQIYTIALILFGTTLVGYTIGLVLQAMFEGQIRRAMGLQRMTREISHIADHTIICGFGRMGKTLVDELKRRNKPFVVVDSDQESIVEACDEGLLAVHGDATDEDTLLAAGIERAKTLVVALRSDADNVFLTLTARNLSRSLRIIARGELLSTEKKLLQAGADRVILPAVIGARRIAQMVTRPHAADMLELVTDNQTLDAELEELSIGPGSPLTGKSVREAGTRQRHRVMIIAIRRSDGRMVFNPEPDELFCHDDTVIVMGKQPDVVAFQEAYKL</sequence>
<dbReference type="SUPFAM" id="SSF51735">
    <property type="entry name" value="NAD(P)-binding Rossmann-fold domains"/>
    <property type="match status" value="1"/>
</dbReference>
<dbReference type="PROSITE" id="PS51202">
    <property type="entry name" value="RCK_C"/>
    <property type="match status" value="1"/>
</dbReference>
<evidence type="ECO:0000259" key="4">
    <source>
        <dbReference type="PROSITE" id="PS51202"/>
    </source>
</evidence>
<dbReference type="EMBL" id="CP036291">
    <property type="protein sequence ID" value="QDU90611.1"/>
    <property type="molecule type" value="Genomic_DNA"/>
</dbReference>
<proteinExistence type="predicted"/>
<dbReference type="InterPro" id="IPR006037">
    <property type="entry name" value="RCK_C"/>
</dbReference>
<keyword evidence="2" id="KW-0812">Transmembrane</keyword>